<feature type="compositionally biased region" description="Basic and acidic residues" evidence="1">
    <location>
        <begin position="242"/>
        <end position="271"/>
    </location>
</feature>
<organism evidence="2">
    <name type="scientific">Grammatophora oceanica</name>
    <dbReference type="NCBI Taxonomy" id="210454"/>
    <lineage>
        <taxon>Eukaryota</taxon>
        <taxon>Sar</taxon>
        <taxon>Stramenopiles</taxon>
        <taxon>Ochrophyta</taxon>
        <taxon>Bacillariophyta</taxon>
        <taxon>Fragilariophyceae</taxon>
        <taxon>Fragilariophycidae</taxon>
        <taxon>Rhabdonematales</taxon>
        <taxon>Grammatophoraceae</taxon>
        <taxon>Grammatophora</taxon>
    </lineage>
</organism>
<reference evidence="2" key="1">
    <citation type="submission" date="2021-01" db="EMBL/GenBank/DDBJ databases">
        <authorList>
            <person name="Corre E."/>
            <person name="Pelletier E."/>
            <person name="Niang G."/>
            <person name="Scheremetjew M."/>
            <person name="Finn R."/>
            <person name="Kale V."/>
            <person name="Holt S."/>
            <person name="Cochrane G."/>
            <person name="Meng A."/>
            <person name="Brown T."/>
            <person name="Cohen L."/>
        </authorList>
    </citation>
    <scope>NUCLEOTIDE SEQUENCE</scope>
    <source>
        <strain evidence="2">CCMP 410</strain>
    </source>
</reference>
<protein>
    <submittedName>
        <fullName evidence="2">Uncharacterized protein</fullName>
    </submittedName>
</protein>
<sequence>MSGTNIQDGDRYIEQDMEKDYEEEEEEDYEEEEEEEPEQPPVATLPRSRGDRGASDSKHPVDLTRAAAMGPEMQLEEIARQQQALQEQSKRLQEVLNKKLLHKSASQKAQDVLKRLGAMKRGCSSTSQRRQPPASERSRAQSTATTTVVAADEGADSTMIDENERNKPDLEEADAGADALRPQQETTGRDKSDDIKPSGEKANHHPKEPSTNAKPSKVMKEAATEVMEEDETPKQETFIHQQSERDTQRTLEKPGERKRKYESLRRVETRMQDPPQAAVAVAPNNNNKEPNHSASRSTRVSITESVIAEDQDHGAMSIAALRAPKRPTPPSWVYPIPPEPDDSKPSSYDIKIDAELCKFQLDRPRRMHLMHRISLMEVGGVFIATKLVPVLAHVNEETYQNVVSSGDRRQRKQQNHEKGESSGSATSSASEDRGMSDDSYEEEDCKQPPRGARGNNGNFSYPSDEDLQPSRHHATIKASSSNNNKKADLNRHSPNRQQQGDSVMIPDEEKTGYSSSTITSSIHEQSRGGNTPNKKNAPERGILSKALMSCWLWRSGCGHVRVLPLVLDYIQDKEREEM</sequence>
<feature type="region of interest" description="Disordered" evidence="1">
    <location>
        <begin position="1"/>
        <end position="299"/>
    </location>
</feature>
<dbReference type="AlphaFoldDB" id="A0A7S1UXK7"/>
<accession>A0A7S1UXK7</accession>
<feature type="compositionally biased region" description="Basic and acidic residues" evidence="1">
    <location>
        <begin position="8"/>
        <end position="18"/>
    </location>
</feature>
<evidence type="ECO:0000313" key="2">
    <source>
        <dbReference type="EMBL" id="CAD9281597.1"/>
    </source>
</evidence>
<feature type="compositionally biased region" description="Basic and acidic residues" evidence="1">
    <location>
        <begin position="187"/>
        <end position="208"/>
    </location>
</feature>
<evidence type="ECO:0000256" key="1">
    <source>
        <dbReference type="SAM" id="MobiDB-lite"/>
    </source>
</evidence>
<feature type="region of interest" description="Disordered" evidence="1">
    <location>
        <begin position="401"/>
        <end position="538"/>
    </location>
</feature>
<feature type="compositionally biased region" description="Basic and acidic residues" evidence="1">
    <location>
        <begin position="48"/>
        <end position="62"/>
    </location>
</feature>
<proteinExistence type="predicted"/>
<gene>
    <name evidence="2" type="ORF">GOCE00092_LOCUS10508</name>
</gene>
<feature type="compositionally biased region" description="Low complexity" evidence="1">
    <location>
        <begin position="274"/>
        <end position="288"/>
    </location>
</feature>
<name>A0A7S1UXK7_9STRA</name>
<feature type="compositionally biased region" description="Acidic residues" evidence="1">
    <location>
        <begin position="19"/>
        <end position="38"/>
    </location>
</feature>
<feature type="compositionally biased region" description="Basic and acidic residues" evidence="1">
    <location>
        <begin position="88"/>
        <end position="97"/>
    </location>
</feature>
<dbReference type="EMBL" id="HBGK01020641">
    <property type="protein sequence ID" value="CAD9281597.1"/>
    <property type="molecule type" value="Transcribed_RNA"/>
</dbReference>